<evidence type="ECO:0000313" key="2">
    <source>
        <dbReference type="Proteomes" id="UP000789702"/>
    </source>
</evidence>
<organism evidence="1 2">
    <name type="scientific">Dentiscutata heterogama</name>
    <dbReference type="NCBI Taxonomy" id="1316150"/>
    <lineage>
        <taxon>Eukaryota</taxon>
        <taxon>Fungi</taxon>
        <taxon>Fungi incertae sedis</taxon>
        <taxon>Mucoromycota</taxon>
        <taxon>Glomeromycotina</taxon>
        <taxon>Glomeromycetes</taxon>
        <taxon>Diversisporales</taxon>
        <taxon>Gigasporaceae</taxon>
        <taxon>Dentiscutata</taxon>
    </lineage>
</organism>
<sequence length="468" mass="54033">MNSYKDYMDPGFQPQKITIARLREILDAHNIHYTGREKKAGLIRIFNTQVRPLIPSLREKETGLTLTSEIKPYSYSVRSSPRRWSITYRYGVIFAMLTILIGFLFNYDLGASFCDDAEFSNISVNYDGVSKATCIPCPSHAHCSKDNIISCDKGFILVSSSIQWLKPFTSRCILDLSLARKVKKYTELLKSIVAEETGKFECENGLQENLLFQKLLVPLRNKKLVNMDTDQDFEMFTRLALEYLKSDDDVEVTYEKEFGRKINIYIFSKNPRRSLACQLKPYLIHKINFCKAWIPENAKKIIETDSIIEKTEMTILTTYDEDYLSVAKYFHTGLPHNTILGILKLKMPTKFIRDHAAYKRRNGFMSSYIMFHGTKSLCDPKRFIKNPQDTFCNEGCGVCGIVREGNKTKYASKYYSDKRHMWFANSSYTSYYYCNRYSAITNAMFVVEVVAKYGDSITIVDCDAVHIP</sequence>
<accession>A0ACA9L978</accession>
<evidence type="ECO:0000313" key="1">
    <source>
        <dbReference type="EMBL" id="CAG8514214.1"/>
    </source>
</evidence>
<proteinExistence type="predicted"/>
<comment type="caution">
    <text evidence="1">The sequence shown here is derived from an EMBL/GenBank/DDBJ whole genome shotgun (WGS) entry which is preliminary data.</text>
</comment>
<gene>
    <name evidence="1" type="ORF">DHETER_LOCUS3603</name>
</gene>
<protein>
    <submittedName>
        <fullName evidence="1">229_t:CDS:1</fullName>
    </submittedName>
</protein>
<keyword evidence="2" id="KW-1185">Reference proteome</keyword>
<dbReference type="EMBL" id="CAJVPU010003170">
    <property type="protein sequence ID" value="CAG8514214.1"/>
    <property type="molecule type" value="Genomic_DNA"/>
</dbReference>
<reference evidence="1" key="1">
    <citation type="submission" date="2021-06" db="EMBL/GenBank/DDBJ databases">
        <authorList>
            <person name="Kallberg Y."/>
            <person name="Tangrot J."/>
            <person name="Rosling A."/>
        </authorList>
    </citation>
    <scope>NUCLEOTIDE SEQUENCE</scope>
    <source>
        <strain evidence="1">IL203A</strain>
    </source>
</reference>
<dbReference type="Proteomes" id="UP000789702">
    <property type="component" value="Unassembled WGS sequence"/>
</dbReference>
<name>A0ACA9L978_9GLOM</name>